<protein>
    <submittedName>
        <fullName evidence="1">Uncharacterized protein</fullName>
    </submittedName>
</protein>
<evidence type="ECO:0000313" key="2">
    <source>
        <dbReference type="Proteomes" id="UP001296993"/>
    </source>
</evidence>
<proteinExistence type="predicted"/>
<keyword evidence="2" id="KW-1185">Reference proteome</keyword>
<comment type="caution">
    <text evidence="1">The sequence shown here is derived from an EMBL/GenBank/DDBJ whole genome shotgun (WGS) entry which is preliminary data.</text>
</comment>
<dbReference type="EMBL" id="JAGIOF010000001">
    <property type="protein sequence ID" value="MBP2384514.1"/>
    <property type="molecule type" value="Genomic_DNA"/>
</dbReference>
<dbReference type="Proteomes" id="UP001296993">
    <property type="component" value="Unassembled WGS sequence"/>
</dbReference>
<name>A0ABS4X7S2_9MICC</name>
<evidence type="ECO:0000313" key="1">
    <source>
        <dbReference type="EMBL" id="MBP2384514.1"/>
    </source>
</evidence>
<sequence length="78" mass="8410">MISLKLTSLATYLPLKNLHGQFHRLCCFRLNPVDLIDGLEYVVECLLQLGVVDRGSGSILVNGSALGAEAHRGRASST</sequence>
<reference evidence="1 2" key="1">
    <citation type="submission" date="2021-03" db="EMBL/GenBank/DDBJ databases">
        <title>Sequencing the genomes of 1000 actinobacteria strains.</title>
        <authorList>
            <person name="Klenk H.-P."/>
        </authorList>
    </citation>
    <scope>NUCLEOTIDE SEQUENCE [LARGE SCALE GENOMIC DNA]</scope>
    <source>
        <strain evidence="1 2">DSM 15797</strain>
    </source>
</reference>
<organism evidence="1 2">
    <name type="scientific">Paeniglutamicibacter kerguelensis</name>
    <dbReference type="NCBI Taxonomy" id="254788"/>
    <lineage>
        <taxon>Bacteria</taxon>
        <taxon>Bacillati</taxon>
        <taxon>Actinomycetota</taxon>
        <taxon>Actinomycetes</taxon>
        <taxon>Micrococcales</taxon>
        <taxon>Micrococcaceae</taxon>
        <taxon>Paeniglutamicibacter</taxon>
    </lineage>
</organism>
<accession>A0ABS4X7S2</accession>
<gene>
    <name evidence="1" type="ORF">JOF47_000025</name>
</gene>